<gene>
    <name evidence="4" type="ORF">CC80DRAFT_548099</name>
</gene>
<dbReference type="PANTHER" id="PTHR47706">
    <property type="entry name" value="NMRA-LIKE FAMILY PROTEIN"/>
    <property type="match status" value="1"/>
</dbReference>
<dbReference type="EMBL" id="ML976991">
    <property type="protein sequence ID" value="KAF1956602.1"/>
    <property type="molecule type" value="Genomic_DNA"/>
</dbReference>
<dbReference type="Pfam" id="PF05368">
    <property type="entry name" value="NmrA"/>
    <property type="match status" value="2"/>
</dbReference>
<organism evidence="4 5">
    <name type="scientific">Byssothecium circinans</name>
    <dbReference type="NCBI Taxonomy" id="147558"/>
    <lineage>
        <taxon>Eukaryota</taxon>
        <taxon>Fungi</taxon>
        <taxon>Dikarya</taxon>
        <taxon>Ascomycota</taxon>
        <taxon>Pezizomycotina</taxon>
        <taxon>Dothideomycetes</taxon>
        <taxon>Pleosporomycetidae</taxon>
        <taxon>Pleosporales</taxon>
        <taxon>Massarineae</taxon>
        <taxon>Massarinaceae</taxon>
        <taxon>Byssothecium</taxon>
    </lineage>
</organism>
<dbReference type="InterPro" id="IPR036291">
    <property type="entry name" value="NAD(P)-bd_dom_sf"/>
</dbReference>
<protein>
    <submittedName>
        <fullName evidence="4">NAD(P)-binding protein</fullName>
    </submittedName>
</protein>
<dbReference type="OrthoDB" id="419598at2759"/>
<dbReference type="PANTHER" id="PTHR47706:SF11">
    <property type="entry name" value="ISOFLAVONE REDUCTASE FAMILY PROTEIN (AFU_ORTHOLOGUE AFUA_1G12510)"/>
    <property type="match status" value="1"/>
</dbReference>
<dbReference type="InterPro" id="IPR051609">
    <property type="entry name" value="NmrA/Isoflavone_reductase-like"/>
</dbReference>
<keyword evidence="5" id="KW-1185">Reference proteome</keyword>
<proteinExistence type="predicted"/>
<feature type="domain" description="NmrA-like" evidence="3">
    <location>
        <begin position="10"/>
        <end position="113"/>
    </location>
</feature>
<keyword evidence="1" id="KW-0521">NADP</keyword>
<evidence type="ECO:0000259" key="3">
    <source>
        <dbReference type="Pfam" id="PF05368"/>
    </source>
</evidence>
<dbReference type="InterPro" id="IPR008030">
    <property type="entry name" value="NmrA-like"/>
</dbReference>
<evidence type="ECO:0000256" key="2">
    <source>
        <dbReference type="ARBA" id="ARBA00023002"/>
    </source>
</evidence>
<feature type="domain" description="NmrA-like" evidence="3">
    <location>
        <begin position="199"/>
        <end position="360"/>
    </location>
</feature>
<dbReference type="Gene3D" id="3.40.50.720">
    <property type="entry name" value="NAD(P)-binding Rossmann-like Domain"/>
    <property type="match status" value="2"/>
</dbReference>
<dbReference type="AlphaFoldDB" id="A0A6A5TY79"/>
<name>A0A6A5TY79_9PLEO</name>
<evidence type="ECO:0000313" key="4">
    <source>
        <dbReference type="EMBL" id="KAF1956602.1"/>
    </source>
</evidence>
<evidence type="ECO:0000256" key="1">
    <source>
        <dbReference type="ARBA" id="ARBA00022857"/>
    </source>
</evidence>
<sequence length="420" mass="46884">MASESPIPRKVLLFGSTGVIRKFILQALIDEKASFEKIGIFTSQGTAEKKKDVLDRVKAEGVEVVVGDVNSEADIAKAYEGFDTVISALGRNVILTQIALLDIIKLLLEIQEFFLGCWRKWPNVLEIAILRMGDEYSRRILHLERGLGSHDKSMQGVDEEGRRKMGESSNLYAVCDLNQASIYKLGPHGPPSTRDGRNSNLLDIAERSSTIHTFYPSEYGTDIEYSPTSSTEPPHQLKLKVRAHIRTNIKKLHITYLVTGPYSDLYFGKLPGKAGEVGSFNPKEHKAVLLGSGDDKVSFTSMADVGKLLVAALKVPAKEKERTLKVNSFTTTPHEILKEFERQTEAKWEVKYTSLDALKKGRKEDWEKGDPLATVYTLRRIWTEGGTLYEKRDNGKIGDPGMETLENQVKKAVEKEIVGS</sequence>
<dbReference type="SUPFAM" id="SSF51735">
    <property type="entry name" value="NAD(P)-binding Rossmann-fold domains"/>
    <property type="match status" value="1"/>
</dbReference>
<accession>A0A6A5TY79</accession>
<evidence type="ECO:0000313" key="5">
    <source>
        <dbReference type="Proteomes" id="UP000800035"/>
    </source>
</evidence>
<dbReference type="Proteomes" id="UP000800035">
    <property type="component" value="Unassembled WGS sequence"/>
</dbReference>
<keyword evidence="2" id="KW-0560">Oxidoreductase</keyword>
<reference evidence="4" key="1">
    <citation type="journal article" date="2020" name="Stud. Mycol.">
        <title>101 Dothideomycetes genomes: a test case for predicting lifestyles and emergence of pathogens.</title>
        <authorList>
            <person name="Haridas S."/>
            <person name="Albert R."/>
            <person name="Binder M."/>
            <person name="Bloem J."/>
            <person name="Labutti K."/>
            <person name="Salamov A."/>
            <person name="Andreopoulos B."/>
            <person name="Baker S."/>
            <person name="Barry K."/>
            <person name="Bills G."/>
            <person name="Bluhm B."/>
            <person name="Cannon C."/>
            <person name="Castanera R."/>
            <person name="Culley D."/>
            <person name="Daum C."/>
            <person name="Ezra D."/>
            <person name="Gonzalez J."/>
            <person name="Henrissat B."/>
            <person name="Kuo A."/>
            <person name="Liang C."/>
            <person name="Lipzen A."/>
            <person name="Lutzoni F."/>
            <person name="Magnuson J."/>
            <person name="Mondo S."/>
            <person name="Nolan M."/>
            <person name="Ohm R."/>
            <person name="Pangilinan J."/>
            <person name="Park H.-J."/>
            <person name="Ramirez L."/>
            <person name="Alfaro M."/>
            <person name="Sun H."/>
            <person name="Tritt A."/>
            <person name="Yoshinaga Y."/>
            <person name="Zwiers L.-H."/>
            <person name="Turgeon B."/>
            <person name="Goodwin S."/>
            <person name="Spatafora J."/>
            <person name="Crous P."/>
            <person name="Grigoriev I."/>
        </authorList>
    </citation>
    <scope>NUCLEOTIDE SEQUENCE</scope>
    <source>
        <strain evidence="4">CBS 675.92</strain>
    </source>
</reference>
<dbReference type="GO" id="GO:0016491">
    <property type="term" value="F:oxidoreductase activity"/>
    <property type="evidence" value="ECO:0007669"/>
    <property type="project" value="UniProtKB-KW"/>
</dbReference>